<feature type="compositionally biased region" description="Basic and acidic residues" evidence="1">
    <location>
        <begin position="77"/>
        <end position="99"/>
    </location>
</feature>
<reference evidence="3" key="2">
    <citation type="submission" date="2019-10" db="EMBL/GenBank/DDBJ databases">
        <title>Conservation and host-specific expression of non-tandemly repeated heterogenous ribosome RNA gene in arbuscular mycorrhizal fungi.</title>
        <authorList>
            <person name="Maeda T."/>
            <person name="Kobayashi Y."/>
            <person name="Nakagawa T."/>
            <person name="Ezawa T."/>
            <person name="Yamaguchi K."/>
            <person name="Bino T."/>
            <person name="Nishimoto Y."/>
            <person name="Shigenobu S."/>
            <person name="Kawaguchi M."/>
        </authorList>
    </citation>
    <scope>NUCLEOTIDE SEQUENCE</scope>
    <source>
        <strain evidence="3">HR1</strain>
    </source>
</reference>
<evidence type="ECO:0000313" key="4">
    <source>
        <dbReference type="Proteomes" id="UP000247702"/>
    </source>
</evidence>
<gene>
    <name evidence="3" type="ORF">RCL2_003111700</name>
    <name evidence="2" type="ORF">RclHR1_01070010</name>
</gene>
<dbReference type="Proteomes" id="UP000615446">
    <property type="component" value="Unassembled WGS sequence"/>
</dbReference>
<protein>
    <submittedName>
        <fullName evidence="2">Uncharacterized protein</fullName>
    </submittedName>
</protein>
<dbReference type="EMBL" id="BLAL01000357">
    <property type="protein sequence ID" value="GET04824.1"/>
    <property type="molecule type" value="Genomic_DNA"/>
</dbReference>
<keyword evidence="4" id="KW-1185">Reference proteome</keyword>
<sequence length="115" mass="13613">MTRTSNDKDKSRWIKPKEMNLMFKRDNIISIVVSDDHVTPSITLILEDDVYGKGKQPAQESIFEFHRVNDSCKQRLEEERKEDLDPNEHNKRKKNRDDTIDTLYRTKFGAKSTKE</sequence>
<feature type="region of interest" description="Disordered" evidence="1">
    <location>
        <begin position="77"/>
        <end position="115"/>
    </location>
</feature>
<evidence type="ECO:0000256" key="1">
    <source>
        <dbReference type="SAM" id="MobiDB-lite"/>
    </source>
</evidence>
<evidence type="ECO:0000313" key="3">
    <source>
        <dbReference type="EMBL" id="GET04824.1"/>
    </source>
</evidence>
<dbReference type="Proteomes" id="UP000247702">
    <property type="component" value="Unassembled WGS sequence"/>
</dbReference>
<organism evidence="2 4">
    <name type="scientific">Rhizophagus clarus</name>
    <dbReference type="NCBI Taxonomy" id="94130"/>
    <lineage>
        <taxon>Eukaryota</taxon>
        <taxon>Fungi</taxon>
        <taxon>Fungi incertae sedis</taxon>
        <taxon>Mucoromycota</taxon>
        <taxon>Glomeromycotina</taxon>
        <taxon>Glomeromycetes</taxon>
        <taxon>Glomerales</taxon>
        <taxon>Glomeraceae</taxon>
        <taxon>Rhizophagus</taxon>
    </lineage>
</organism>
<accession>A0A2Z6Q2B0</accession>
<name>A0A2Z6Q2B0_9GLOM</name>
<evidence type="ECO:0000313" key="2">
    <source>
        <dbReference type="EMBL" id="GBB84060.1"/>
    </source>
</evidence>
<reference evidence="2 4" key="1">
    <citation type="submission" date="2017-11" db="EMBL/GenBank/DDBJ databases">
        <title>The genome of Rhizophagus clarus HR1 reveals common genetic basis of auxotrophy among arbuscular mycorrhizal fungi.</title>
        <authorList>
            <person name="Kobayashi Y."/>
        </authorList>
    </citation>
    <scope>NUCLEOTIDE SEQUENCE [LARGE SCALE GENOMIC DNA]</scope>
    <source>
        <strain evidence="2 4">HR1</strain>
    </source>
</reference>
<dbReference type="AlphaFoldDB" id="A0A2Z6Q2B0"/>
<comment type="caution">
    <text evidence="2">The sequence shown here is derived from an EMBL/GenBank/DDBJ whole genome shotgun (WGS) entry which is preliminary data.</text>
</comment>
<dbReference type="EMBL" id="BEXD01000080">
    <property type="protein sequence ID" value="GBB84060.1"/>
    <property type="molecule type" value="Genomic_DNA"/>
</dbReference>
<proteinExistence type="predicted"/>